<feature type="compositionally biased region" description="Low complexity" evidence="6">
    <location>
        <begin position="251"/>
        <end position="268"/>
    </location>
</feature>
<feature type="region of interest" description="Disordered" evidence="6">
    <location>
        <begin position="251"/>
        <end position="817"/>
    </location>
</feature>
<dbReference type="GO" id="GO:0008270">
    <property type="term" value="F:zinc ion binding"/>
    <property type="evidence" value="ECO:0007669"/>
    <property type="project" value="UniProtKB-KW"/>
</dbReference>
<evidence type="ECO:0000313" key="9">
    <source>
        <dbReference type="Proteomes" id="UP000515135"/>
    </source>
</evidence>
<feature type="compositionally biased region" description="Polar residues" evidence="6">
    <location>
        <begin position="296"/>
        <end position="305"/>
    </location>
</feature>
<feature type="compositionally biased region" description="Polar residues" evidence="6">
    <location>
        <begin position="691"/>
        <end position="704"/>
    </location>
</feature>
<dbReference type="Gene3D" id="3.30.40.10">
    <property type="entry name" value="Zinc/RING finger domain, C3HC4 (zinc finger)"/>
    <property type="match status" value="2"/>
</dbReference>
<dbReference type="SMART" id="SM00504">
    <property type="entry name" value="Ubox"/>
    <property type="match status" value="1"/>
</dbReference>
<protein>
    <submittedName>
        <fullName evidence="10">Uncharacterized protein LOC109464267 isoform X2</fullName>
    </submittedName>
</protein>
<dbReference type="AlphaFoldDB" id="A0A6P4YDE0"/>
<feature type="compositionally biased region" description="Low complexity" evidence="6">
    <location>
        <begin position="485"/>
        <end position="496"/>
    </location>
</feature>
<evidence type="ECO:0000256" key="5">
    <source>
        <dbReference type="SAM" id="Coils"/>
    </source>
</evidence>
<dbReference type="GO" id="GO:0016567">
    <property type="term" value="P:protein ubiquitination"/>
    <property type="evidence" value="ECO:0007669"/>
    <property type="project" value="InterPro"/>
</dbReference>
<feature type="compositionally biased region" description="Basic residues" evidence="6">
    <location>
        <begin position="760"/>
        <end position="777"/>
    </location>
</feature>
<dbReference type="InterPro" id="IPR003613">
    <property type="entry name" value="Ubox_domain"/>
</dbReference>
<organism evidence="9 10">
    <name type="scientific">Branchiostoma belcheri</name>
    <name type="common">Amphioxus</name>
    <dbReference type="NCBI Taxonomy" id="7741"/>
    <lineage>
        <taxon>Eukaryota</taxon>
        <taxon>Metazoa</taxon>
        <taxon>Chordata</taxon>
        <taxon>Cephalochordata</taxon>
        <taxon>Leptocardii</taxon>
        <taxon>Amphioxiformes</taxon>
        <taxon>Branchiostomatidae</taxon>
        <taxon>Branchiostoma</taxon>
    </lineage>
</organism>
<feature type="compositionally biased region" description="Basic and acidic residues" evidence="6">
    <location>
        <begin position="567"/>
        <end position="588"/>
    </location>
</feature>
<evidence type="ECO:0000259" key="7">
    <source>
        <dbReference type="PROSITE" id="PS50089"/>
    </source>
</evidence>
<feature type="compositionally biased region" description="Polar residues" evidence="6">
    <location>
        <begin position="373"/>
        <end position="389"/>
    </location>
</feature>
<dbReference type="InterPro" id="IPR017907">
    <property type="entry name" value="Znf_RING_CS"/>
</dbReference>
<gene>
    <name evidence="10" type="primary">LOC109464267</name>
</gene>
<dbReference type="InterPro" id="IPR013083">
    <property type="entry name" value="Znf_RING/FYVE/PHD"/>
</dbReference>
<feature type="coiled-coil region" evidence="5">
    <location>
        <begin position="158"/>
        <end position="192"/>
    </location>
</feature>
<feature type="compositionally biased region" description="Basic residues" evidence="6">
    <location>
        <begin position="807"/>
        <end position="817"/>
    </location>
</feature>
<dbReference type="Proteomes" id="UP000515135">
    <property type="component" value="Unplaced"/>
</dbReference>
<sequence length="817" mass="90697">MGKFELEMFDPPPDQEFICSICRCVMEDPQECPCGHVFCKDCIQRWLRSHSTCPNCRKQCQQVKPVLPMVRNLISHLTIRCENHQAGCDKKVQLEYYDSHKEVCDYASVPCPNEGCDLHILRINMDAHNGVCDYHRDTCLKGCGISILRKEQAGHSCVLELKKRLEEQEQEKRSLKEKNEELQAKVDNLKFLCWRSRNYLKKNIHAKAPRILQNLCVDLENATGLAPDNTEGHRDTAIPHTEAGVLVFESGSSEYESSPPRPLDSSPSEYQSSPIRPLIRSPVHQSSPPHARPLDSSPSEYQSSPIRPLIRSPVHQSSPPRVRPLDSSPSEYQSSPPRPLDSSPSEYQSSPLRPLDSDEEEDWLRAGNRDRNTTSTTVGATDNAQSTAEDNNDERVEGGQAQPPEETRRSSEEAEQNNQQVDSTQANSRRTGNAGTSSTAVESPYEESPYEESPYEESPADSDSPSDDDDESESAHRANLRHLLSSDSDPTWSSPSEYQPSEGEEPATGNNVPEDDTIARRRRNVALRYGGGLRIHTSDSEEDRPSAGTVQNSTESTQQNSPSHSETAGERVVEEEQNTHPASDRTEDPEVVIAEENEELAYDEAVSETTERHLAQQRSTGVTRPPLVVRNFRNRHRGQRSRTNQGQGNSRSRGACRPQRGSARSFCSSARQTVMQTRSRGRDTVPPVITIGSSDGNQSPNLQRADTEGDHSQVGGGAASQQQSRSVQQTEGNENSAAEIVEINLSGAEEVTAPGDVRTRRQTRALRKRRTAQRRRPAQGTRRSGANAGPLESSGESDSDCVPVAPKRTRRHNGGRN</sequence>
<feature type="zinc finger region" description="TRAF-type" evidence="4">
    <location>
        <begin position="99"/>
        <end position="143"/>
    </location>
</feature>
<evidence type="ECO:0000256" key="1">
    <source>
        <dbReference type="ARBA" id="ARBA00022723"/>
    </source>
</evidence>
<feature type="compositionally biased region" description="Low complexity" evidence="6">
    <location>
        <begin position="719"/>
        <end position="729"/>
    </location>
</feature>
<accession>A0A6P4YDE0</accession>
<dbReference type="PANTHER" id="PTHR10131">
    <property type="entry name" value="TNF RECEPTOR ASSOCIATED FACTOR"/>
    <property type="match status" value="1"/>
</dbReference>
<feature type="compositionally biased region" description="Polar residues" evidence="6">
    <location>
        <begin position="665"/>
        <end position="678"/>
    </location>
</feature>
<dbReference type="PROSITE" id="PS50089">
    <property type="entry name" value="ZF_RING_2"/>
    <property type="match status" value="1"/>
</dbReference>
<proteinExistence type="predicted"/>
<feature type="compositionally biased region" description="Polar residues" evidence="6">
    <location>
        <begin position="548"/>
        <end position="566"/>
    </location>
</feature>
<feature type="compositionally biased region" description="Polar residues" evidence="6">
    <location>
        <begin position="641"/>
        <end position="652"/>
    </location>
</feature>
<reference evidence="10" key="1">
    <citation type="submission" date="2025-08" db="UniProtKB">
        <authorList>
            <consortium name="RefSeq"/>
        </authorList>
    </citation>
    <scope>IDENTIFICATION</scope>
    <source>
        <tissue evidence="10">Gonad</tissue>
    </source>
</reference>
<feature type="compositionally biased region" description="Basic and acidic residues" evidence="6">
    <location>
        <begin position="536"/>
        <end position="545"/>
    </location>
</feature>
<feature type="compositionally biased region" description="Acidic residues" evidence="6">
    <location>
        <begin position="444"/>
        <end position="472"/>
    </location>
</feature>
<dbReference type="PANTHER" id="PTHR10131:SF157">
    <property type="entry name" value="RECEPTOR-ASSOCIATED FACTOR, PUTATIVE-RELATED"/>
    <property type="match status" value="1"/>
</dbReference>
<keyword evidence="1 4" id="KW-0479">Metal-binding</keyword>
<evidence type="ECO:0000256" key="2">
    <source>
        <dbReference type="ARBA" id="ARBA00022771"/>
    </source>
</evidence>
<dbReference type="GO" id="GO:0004842">
    <property type="term" value="F:ubiquitin-protein transferase activity"/>
    <property type="evidence" value="ECO:0007669"/>
    <property type="project" value="InterPro"/>
</dbReference>
<keyword evidence="5" id="KW-0175">Coiled coil</keyword>
<feature type="compositionally biased region" description="Acidic residues" evidence="6">
    <location>
        <begin position="589"/>
        <end position="606"/>
    </location>
</feature>
<evidence type="ECO:0000259" key="8">
    <source>
        <dbReference type="PROSITE" id="PS50145"/>
    </source>
</evidence>
<dbReference type="GeneID" id="109464267"/>
<dbReference type="InterPro" id="IPR001841">
    <property type="entry name" value="Znf_RING"/>
</dbReference>
<evidence type="ECO:0000256" key="6">
    <source>
        <dbReference type="SAM" id="MobiDB-lite"/>
    </source>
</evidence>
<dbReference type="SUPFAM" id="SSF49599">
    <property type="entry name" value="TRAF domain-like"/>
    <property type="match status" value="1"/>
</dbReference>
<evidence type="ECO:0000256" key="4">
    <source>
        <dbReference type="PROSITE-ProRule" id="PRU00207"/>
    </source>
</evidence>
<dbReference type="OrthoDB" id="10046753at2759"/>
<name>A0A6P4YDE0_BRABE</name>
<keyword evidence="2 4" id="KW-0863">Zinc-finger</keyword>
<dbReference type="Pfam" id="PF13639">
    <property type="entry name" value="zf-RING_2"/>
    <property type="match status" value="1"/>
</dbReference>
<feature type="compositionally biased region" description="Polar residues" evidence="6">
    <location>
        <begin position="416"/>
        <end position="441"/>
    </location>
</feature>
<dbReference type="PROSITE" id="PS00518">
    <property type="entry name" value="ZF_RING_1"/>
    <property type="match status" value="1"/>
</dbReference>
<dbReference type="GO" id="GO:0043122">
    <property type="term" value="P:regulation of canonical NF-kappaB signal transduction"/>
    <property type="evidence" value="ECO:0007669"/>
    <property type="project" value="TreeGrafter"/>
</dbReference>
<dbReference type="RefSeq" id="XP_019616767.1">
    <property type="nucleotide sequence ID" value="XM_019761208.1"/>
</dbReference>
<keyword evidence="3 4" id="KW-0862">Zinc</keyword>
<keyword evidence="9" id="KW-1185">Reference proteome</keyword>
<dbReference type="SUPFAM" id="SSF57850">
    <property type="entry name" value="RING/U-box"/>
    <property type="match status" value="1"/>
</dbReference>
<feature type="domain" description="RING-type" evidence="7">
    <location>
        <begin position="19"/>
        <end position="57"/>
    </location>
</feature>
<dbReference type="InterPro" id="IPR001293">
    <property type="entry name" value="Znf_TRAF"/>
</dbReference>
<feature type="compositionally biased region" description="Basic and acidic residues" evidence="6">
    <location>
        <begin position="363"/>
        <end position="372"/>
    </location>
</feature>
<evidence type="ECO:0000256" key="3">
    <source>
        <dbReference type="ARBA" id="ARBA00022833"/>
    </source>
</evidence>
<feature type="domain" description="TRAF-type" evidence="8">
    <location>
        <begin position="99"/>
        <end position="143"/>
    </location>
</feature>
<dbReference type="PROSITE" id="PS50145">
    <property type="entry name" value="ZF_TRAF"/>
    <property type="match status" value="1"/>
</dbReference>
<dbReference type="SMART" id="SM00184">
    <property type="entry name" value="RING"/>
    <property type="match status" value="1"/>
</dbReference>
<evidence type="ECO:0000313" key="10">
    <source>
        <dbReference type="RefSeq" id="XP_019616767.1"/>
    </source>
</evidence>